<dbReference type="PANTHER" id="PTHR47807:SF1">
    <property type="entry name" value="PROTEIN TBF1"/>
    <property type="match status" value="1"/>
</dbReference>
<dbReference type="AlphaFoldDB" id="G3BC67"/>
<dbReference type="Pfam" id="PF00249">
    <property type="entry name" value="Myb_DNA-binding"/>
    <property type="match status" value="1"/>
</dbReference>
<feature type="compositionally biased region" description="Low complexity" evidence="4">
    <location>
        <begin position="68"/>
        <end position="85"/>
    </location>
</feature>
<evidence type="ECO:0000256" key="2">
    <source>
        <dbReference type="ARBA" id="ARBA00023242"/>
    </source>
</evidence>
<evidence type="ECO:0000256" key="4">
    <source>
        <dbReference type="SAM" id="MobiDB-lite"/>
    </source>
</evidence>
<sequence length="607" mass="66253">MITESIAGAAPNTTSPSSNHVATASKRSASDAPSPEPKRTNTSKSSTDLDLQFEMALESHSHGDSNGASVPSAAKSPTKSPTKSSGDISQSTNNNTHEPTTNSPNDTPKPARTVLHQGVEIPADSELLNSSSAFTAYTELSHQLSHQLSSPAMTTTHLTALPMAIVAADFLPPRTQLLVNTLPSLDNLATQILRIFTVGPYQKIIDLVSNVDTAAGASFRDLTSLFEFTKKLYSDEDPFLAVSHVAPGTWNHSESTPAPFKNREQSIESTLRKVNLATFLLATLGVIEVGFFYLNESFLGIFCPLNNLDPHNSLSNHLENTGSTVGGSTPGAGDRIGKLLKSQAILYLDLKTQAYISAIEAGERSRVEVLDDILPDNLDAILMEKRSTKILSPTESDFIDRCKSRRTILLNYPDNSTLSEEYDWFSFLRSLFEFVGKNMLFLIWGNKKITKPRPDDTKPAAATAPLSGDEPATSGELTDTLLPSEILEKQLHVQMAHGPGRISMRRPWTREEEKALRHALELAGPHWSKILELFGAGGKVSEALKNRTQVQLKDKARNWKMFFLKSGLPVPQYLSKVTGDLERDDRSKRAKKTAAAPIPNIAKAQAE</sequence>
<evidence type="ECO:0000259" key="5">
    <source>
        <dbReference type="PROSITE" id="PS50090"/>
    </source>
</evidence>
<feature type="domain" description="Myb-like" evidence="5">
    <location>
        <begin position="505"/>
        <end position="552"/>
    </location>
</feature>
<name>G3BC67_CANTC</name>
<dbReference type="Gene3D" id="1.10.10.60">
    <property type="entry name" value="Homeodomain-like"/>
    <property type="match status" value="1"/>
</dbReference>
<evidence type="ECO:0000313" key="8">
    <source>
        <dbReference type="Proteomes" id="UP000000707"/>
    </source>
</evidence>
<keyword evidence="2" id="KW-0539">Nucleus</keyword>
<evidence type="ECO:0000259" key="6">
    <source>
        <dbReference type="PROSITE" id="PS51294"/>
    </source>
</evidence>
<dbReference type="Proteomes" id="UP000000707">
    <property type="component" value="Unassembled WGS sequence"/>
</dbReference>
<reference evidence="7 8" key="1">
    <citation type="journal article" date="2011" name="Proc. Natl. Acad. Sci. U.S.A.">
        <title>Comparative genomics of xylose-fermenting fungi for enhanced biofuel production.</title>
        <authorList>
            <person name="Wohlbach D.J."/>
            <person name="Kuo A."/>
            <person name="Sato T.K."/>
            <person name="Potts K.M."/>
            <person name="Salamov A.A."/>
            <person name="LaButti K.M."/>
            <person name="Sun H."/>
            <person name="Clum A."/>
            <person name="Pangilinan J.L."/>
            <person name="Lindquist E.A."/>
            <person name="Lucas S."/>
            <person name="Lapidus A."/>
            <person name="Jin M."/>
            <person name="Gunawan C."/>
            <person name="Balan V."/>
            <person name="Dale B.E."/>
            <person name="Jeffries T.W."/>
            <person name="Zinkel R."/>
            <person name="Barry K.W."/>
            <person name="Grigoriev I.V."/>
            <person name="Gasch A.P."/>
        </authorList>
    </citation>
    <scope>NUCLEOTIDE SEQUENCE [LARGE SCALE GENOMIC DNA]</scope>
    <source>
        <strain evidence="8">ATCC 10573 / BCRC 21748 / CBS 615 / JCM 9827 / NBRC 10315 / NRRL Y-1498 / VKM Y-70</strain>
    </source>
</reference>
<protein>
    <submittedName>
        <fullName evidence="7">Uncharacterized protein</fullName>
    </submittedName>
</protein>
<dbReference type="InterPro" id="IPR052833">
    <property type="entry name" value="Telomeric_DNA-bd_trans-reg"/>
</dbReference>
<dbReference type="EMBL" id="GL996528">
    <property type="protein sequence ID" value="EGV60132.1"/>
    <property type="molecule type" value="Genomic_DNA"/>
</dbReference>
<feature type="region of interest" description="Disordered" evidence="4">
    <location>
        <begin position="1"/>
        <end position="112"/>
    </location>
</feature>
<dbReference type="InterPro" id="IPR009057">
    <property type="entry name" value="Homeodomain-like_sf"/>
</dbReference>
<organism evidence="8">
    <name type="scientific">Candida tenuis (strain ATCC 10573 / BCRC 21748 / CBS 615 / JCM 9827 / NBRC 10315 / NRRL Y-1498 / VKM Y-70)</name>
    <name type="common">Yeast</name>
    <name type="synonym">Yamadazyma tenuis</name>
    <dbReference type="NCBI Taxonomy" id="590646"/>
    <lineage>
        <taxon>Eukaryota</taxon>
        <taxon>Fungi</taxon>
        <taxon>Dikarya</taxon>
        <taxon>Ascomycota</taxon>
        <taxon>Saccharomycotina</taxon>
        <taxon>Pichiomycetes</taxon>
        <taxon>Debaryomycetaceae</taxon>
        <taxon>Yamadazyma</taxon>
    </lineage>
</organism>
<dbReference type="eggNOG" id="ENOG502QRT9">
    <property type="taxonomic scope" value="Eukaryota"/>
</dbReference>
<dbReference type="GeneID" id="18249212"/>
<keyword evidence="3" id="KW-0131">Cell cycle</keyword>
<accession>G3BC67</accession>
<keyword evidence="1" id="KW-0238">DNA-binding</keyword>
<dbReference type="KEGG" id="cten:18249212"/>
<dbReference type="GO" id="GO:0010833">
    <property type="term" value="P:telomere maintenance via telomere lengthening"/>
    <property type="evidence" value="ECO:0007669"/>
    <property type="project" value="TreeGrafter"/>
</dbReference>
<evidence type="ECO:0000256" key="1">
    <source>
        <dbReference type="ARBA" id="ARBA00023125"/>
    </source>
</evidence>
<dbReference type="InterPro" id="IPR017930">
    <property type="entry name" value="Myb_dom"/>
</dbReference>
<dbReference type="OrthoDB" id="3366990at2759"/>
<feature type="compositionally biased region" description="Polar residues" evidence="4">
    <location>
        <begin position="86"/>
        <end position="106"/>
    </location>
</feature>
<dbReference type="PROSITE" id="PS51294">
    <property type="entry name" value="HTH_MYB"/>
    <property type="match status" value="1"/>
</dbReference>
<dbReference type="STRING" id="590646.G3BC67"/>
<evidence type="ECO:0000256" key="3">
    <source>
        <dbReference type="ARBA" id="ARBA00023306"/>
    </source>
</evidence>
<feature type="compositionally biased region" description="Polar residues" evidence="4">
    <location>
        <begin position="11"/>
        <end position="27"/>
    </location>
</feature>
<dbReference type="PANTHER" id="PTHR47807">
    <property type="entry name" value="PROTEIN TBF1"/>
    <property type="match status" value="1"/>
</dbReference>
<dbReference type="InterPro" id="IPR001005">
    <property type="entry name" value="SANT/Myb"/>
</dbReference>
<dbReference type="HOGENOM" id="CLU_008791_2_0_1"/>
<dbReference type="GO" id="GO:0003691">
    <property type="term" value="F:double-stranded telomeric DNA binding"/>
    <property type="evidence" value="ECO:0007669"/>
    <property type="project" value="TreeGrafter"/>
</dbReference>
<feature type="region of interest" description="Disordered" evidence="4">
    <location>
        <begin position="452"/>
        <end position="475"/>
    </location>
</feature>
<proteinExistence type="predicted"/>
<feature type="domain" description="HTH myb-type" evidence="6">
    <location>
        <begin position="505"/>
        <end position="556"/>
    </location>
</feature>
<dbReference type="Pfam" id="PF08558">
    <property type="entry name" value="TRF"/>
    <property type="match status" value="1"/>
</dbReference>
<dbReference type="GO" id="GO:0042803">
    <property type="term" value="F:protein homodimerization activity"/>
    <property type="evidence" value="ECO:0007669"/>
    <property type="project" value="InterPro"/>
</dbReference>
<dbReference type="FunFam" id="1.10.10.60:FF:000137">
    <property type="entry name" value="MYB DNA binding protein"/>
    <property type="match status" value="1"/>
</dbReference>
<gene>
    <name evidence="7" type="ORF">CANTEDRAFT_127045</name>
</gene>
<dbReference type="SUPFAM" id="SSF46689">
    <property type="entry name" value="Homeodomain-like"/>
    <property type="match status" value="1"/>
</dbReference>
<dbReference type="SMART" id="SM00717">
    <property type="entry name" value="SANT"/>
    <property type="match status" value="1"/>
</dbReference>
<feature type="region of interest" description="Disordered" evidence="4">
    <location>
        <begin position="579"/>
        <end position="607"/>
    </location>
</feature>
<evidence type="ECO:0000313" key="7">
    <source>
        <dbReference type="EMBL" id="EGV60132.1"/>
    </source>
</evidence>
<dbReference type="InterPro" id="IPR013867">
    <property type="entry name" value="Telomere_rpt-bd_fac_dimer_dom"/>
</dbReference>
<keyword evidence="8" id="KW-1185">Reference proteome</keyword>
<dbReference type="PROSITE" id="PS50090">
    <property type="entry name" value="MYB_LIKE"/>
    <property type="match status" value="1"/>
</dbReference>
<feature type="compositionally biased region" description="Polar residues" evidence="4">
    <location>
        <begin position="40"/>
        <end position="49"/>
    </location>
</feature>
<dbReference type="CDD" id="cd11660">
    <property type="entry name" value="SANT_TRF"/>
    <property type="match status" value="1"/>
</dbReference>